<reference evidence="2 3" key="1">
    <citation type="journal article" date="2015" name="Genome Announc.">
        <title>Complete Genome Sequence of Spiroplasma kunkelii Strain CR2-3x, Causal Agent of Corn Stunt Disease in Zea mays L.</title>
        <authorList>
            <person name="Davis R.E."/>
            <person name="Shao J."/>
            <person name="Dally E.L."/>
            <person name="Zhao Y."/>
            <person name="Gasparich G.E."/>
            <person name="Gaynor B.J."/>
            <person name="Athey J.C."/>
            <person name="Harrison N.A."/>
            <person name="Donofrio N."/>
        </authorList>
    </citation>
    <scope>NUCLEOTIDE SEQUENCE [LARGE SCALE GENOMIC DNA]</scope>
    <source>
        <strain evidence="2 3">CR2-3x</strain>
    </source>
</reference>
<dbReference type="InterPro" id="IPR006437">
    <property type="entry name" value="Phage_terminase_lsu"/>
</dbReference>
<name>A0A0K2JHT0_SPIKU</name>
<evidence type="ECO:0000259" key="1">
    <source>
        <dbReference type="Pfam" id="PF04466"/>
    </source>
</evidence>
<dbReference type="NCBIfam" id="TIGR01547">
    <property type="entry name" value="phage_term_2"/>
    <property type="match status" value="1"/>
</dbReference>
<dbReference type="RefSeq" id="WP_053391250.1">
    <property type="nucleotide sequence ID" value="NZ_CP010899.1"/>
</dbReference>
<gene>
    <name evidence="2" type="ORF">SKUN_001281</name>
</gene>
<sequence length="487" mass="57866">MMLNHFTYLLETPYWLLQNSSIGNKYPFAKKYELVNEINQIGTRYSGKTISNIKMFGELLKISLLIKQQICIIASMYWSKDLKDSVFQNIWNMLDENHIPYTINLSNFTFTLSNGSKIYCKGLHSPSRKEKLKAFADLNKYKLVIDWREECDQFQQKDLSDLEFAIRGYQNKITINTCNPESLKRYIVGYCNELLPFNEEIMRSKYEQIKYIEKWNMKIIIHSSSWRLNYELPQDKVNEQLRLEQLDIERARVWSWGLPGNTSGSIFARYIYIMQATDIIQPTKLLGGVDLANSTSPKGHTTAASFWLYNLFDKKAYKVAEYTHSNATQQFKGPLEQVKDILEFYNNQLNQYFNLIQQGISINVDDSAYAILESLNREKYNYSFGQYMTFKPAQKQKFKVKHRIEAFTMLINTNQLKWLWEKCPVSKNQYELIQWEDKEDSREERMLDLYDDTFDSDFYALHFKLIPMVKHNNSPDYKLWQQREWIT</sequence>
<dbReference type="STRING" id="273035.SKUN_001281"/>
<dbReference type="OrthoDB" id="389914at2"/>
<dbReference type="PATRIC" id="fig|273035.7.peg.1574"/>
<feature type="domain" description="Phage terminase large subunit N-terminal" evidence="1">
    <location>
        <begin position="79"/>
        <end position="254"/>
    </location>
</feature>
<evidence type="ECO:0000313" key="2">
    <source>
        <dbReference type="EMBL" id="ALA98155.1"/>
    </source>
</evidence>
<accession>A0A0K2JHT0</accession>
<dbReference type="AlphaFoldDB" id="A0A0K2JHT0"/>
<dbReference type="KEGG" id="skn:SKUN_001281"/>
<protein>
    <submittedName>
        <fullName evidence="2">p58</fullName>
    </submittedName>
</protein>
<dbReference type="Gene3D" id="3.30.420.280">
    <property type="match status" value="1"/>
</dbReference>
<proteinExistence type="predicted"/>
<dbReference type="EMBL" id="CP010899">
    <property type="protein sequence ID" value="ALA98155.1"/>
    <property type="molecule type" value="Genomic_DNA"/>
</dbReference>
<keyword evidence="3" id="KW-1185">Reference proteome</keyword>
<evidence type="ECO:0000313" key="3">
    <source>
        <dbReference type="Proteomes" id="UP000062963"/>
    </source>
</evidence>
<dbReference type="Gene3D" id="3.40.50.300">
    <property type="entry name" value="P-loop containing nucleotide triphosphate hydrolases"/>
    <property type="match status" value="1"/>
</dbReference>
<dbReference type="InterPro" id="IPR027417">
    <property type="entry name" value="P-loop_NTPase"/>
</dbReference>
<dbReference type="InterPro" id="IPR035412">
    <property type="entry name" value="Terminase_L_N"/>
</dbReference>
<dbReference type="Pfam" id="PF04466">
    <property type="entry name" value="Terminase_3"/>
    <property type="match status" value="1"/>
</dbReference>
<dbReference type="Proteomes" id="UP000062963">
    <property type="component" value="Chromosome"/>
</dbReference>
<organism evidence="2 3">
    <name type="scientific">Spiroplasma kunkelii CR2-3x</name>
    <dbReference type="NCBI Taxonomy" id="273035"/>
    <lineage>
        <taxon>Bacteria</taxon>
        <taxon>Bacillati</taxon>
        <taxon>Mycoplasmatota</taxon>
        <taxon>Mollicutes</taxon>
        <taxon>Entomoplasmatales</taxon>
        <taxon>Spiroplasmataceae</taxon>
        <taxon>Spiroplasma</taxon>
    </lineage>
</organism>